<dbReference type="AlphaFoldDB" id="A0A5F8GUY7"/>
<dbReference type="FunCoup" id="A0A5F8GUY7">
    <property type="interactions" value="5"/>
</dbReference>
<dbReference type="GeneID" id="103103621"/>
<evidence type="ECO:0000313" key="2">
    <source>
        <dbReference type="Ensembl" id="ENSMODP00000051443.1"/>
    </source>
</evidence>
<feature type="compositionally biased region" description="Basic residues" evidence="1">
    <location>
        <begin position="423"/>
        <end position="436"/>
    </location>
</feature>
<dbReference type="PANTHER" id="PTHR36130:SF1">
    <property type="entry name" value="RIKEN CDNA 4933430I17 GENE"/>
    <property type="match status" value="1"/>
</dbReference>
<dbReference type="Bgee" id="ENSMODG00000042501">
    <property type="expression patterns" value="Expressed in spermatid and 6 other cell types or tissues"/>
</dbReference>
<dbReference type="RefSeq" id="XP_007475048.1">
    <property type="nucleotide sequence ID" value="XM_007474986.2"/>
</dbReference>
<dbReference type="RefSeq" id="XP_007475049.1">
    <property type="nucleotide sequence ID" value="XM_007474987.3"/>
</dbReference>
<dbReference type="Pfam" id="PF15504">
    <property type="entry name" value="DUF4647"/>
    <property type="match status" value="1"/>
</dbReference>
<feature type="region of interest" description="Disordered" evidence="1">
    <location>
        <begin position="421"/>
        <end position="471"/>
    </location>
</feature>
<sequence length="471" mass="53737">MANDLEVGFNVKPLINIRLADISQLDETTCDQAICQHPHCWETIRRLQRGHPRILEPLSTTPKKSDGELDELPTLKVVDLVLPDSSILAKRINRPFFRYSGECSKFDSHLQSSFRGSHLLGFKPLKDFPGQRFDHKHRKPAKLPVLNLNASLPKCPDVGNLVMVWMPNEQGEHKKPDQNLFGPSLDKKPVVSLKTNRIIPCEEWISETADQKKKKSSQVPTGGQPCSSQLIHRWLKVPPPSPVTPPSYPHLESLPSWGYVFPKHELMSSLSEEDKAFAPSNIDQLDRTNEKNLCQERQFSKTKLILDVHRINLQSPVLNYPASIKVSPPRRPKSTPEVKRKGLKTPVQKINKAYRKSSRKSTKPHTSERESKGESKKSKELLELHQILINDSFLPQRQSMEEKIEDTDPVQSQLFEFKAWGVRSKKKKGSSRKKKRSREESLEPIQIPQLHIDSDEQEAVPLTPPSSREPE</sequence>
<reference evidence="2" key="3">
    <citation type="submission" date="2025-09" db="UniProtKB">
        <authorList>
            <consortium name="Ensembl"/>
        </authorList>
    </citation>
    <scope>IDENTIFICATION</scope>
</reference>
<dbReference type="OMA" id="HRWLKVP"/>
<evidence type="ECO:0000256" key="1">
    <source>
        <dbReference type="SAM" id="MobiDB-lite"/>
    </source>
</evidence>
<organism evidence="2 3">
    <name type="scientific">Monodelphis domestica</name>
    <name type="common">Gray short-tailed opossum</name>
    <dbReference type="NCBI Taxonomy" id="13616"/>
    <lineage>
        <taxon>Eukaryota</taxon>
        <taxon>Metazoa</taxon>
        <taxon>Chordata</taxon>
        <taxon>Craniata</taxon>
        <taxon>Vertebrata</taxon>
        <taxon>Euteleostomi</taxon>
        <taxon>Mammalia</taxon>
        <taxon>Metatheria</taxon>
        <taxon>Didelphimorphia</taxon>
        <taxon>Didelphidae</taxon>
        <taxon>Monodelphis</taxon>
    </lineage>
</organism>
<dbReference type="Ensembl" id="ENSMODT00000085066.1">
    <property type="protein sequence ID" value="ENSMODP00000051443.1"/>
    <property type="gene ID" value="ENSMODG00000042501.1"/>
</dbReference>
<keyword evidence="3" id="KW-1185">Reference proteome</keyword>
<reference evidence="2 3" key="1">
    <citation type="journal article" date="2007" name="Nature">
        <title>Genome of the marsupial Monodelphis domestica reveals innovation in non-coding sequences.</title>
        <authorList>
            <person name="Mikkelsen T.S."/>
            <person name="Wakefield M.J."/>
            <person name="Aken B."/>
            <person name="Amemiya C.T."/>
            <person name="Chang J.L."/>
            <person name="Duke S."/>
            <person name="Garber M."/>
            <person name="Gentles A.J."/>
            <person name="Goodstadt L."/>
            <person name="Heger A."/>
            <person name="Jurka J."/>
            <person name="Kamal M."/>
            <person name="Mauceli E."/>
            <person name="Searle S.M."/>
            <person name="Sharpe T."/>
            <person name="Baker M.L."/>
            <person name="Batzer M.A."/>
            <person name="Benos P.V."/>
            <person name="Belov K."/>
            <person name="Clamp M."/>
            <person name="Cook A."/>
            <person name="Cuff J."/>
            <person name="Das R."/>
            <person name="Davidow L."/>
            <person name="Deakin J.E."/>
            <person name="Fazzari M.J."/>
            <person name="Glass J.L."/>
            <person name="Grabherr M."/>
            <person name="Greally J.M."/>
            <person name="Gu W."/>
            <person name="Hore T.A."/>
            <person name="Huttley G.A."/>
            <person name="Kleber M."/>
            <person name="Jirtle R.L."/>
            <person name="Koina E."/>
            <person name="Lee J.T."/>
            <person name="Mahony S."/>
            <person name="Marra M.A."/>
            <person name="Miller R.D."/>
            <person name="Nicholls R.D."/>
            <person name="Oda M."/>
            <person name="Papenfuss A.T."/>
            <person name="Parra Z.E."/>
            <person name="Pollock D.D."/>
            <person name="Ray D.A."/>
            <person name="Schein J.E."/>
            <person name="Speed T.P."/>
            <person name="Thompson K."/>
            <person name="VandeBerg J.L."/>
            <person name="Wade C.M."/>
            <person name="Walker J.A."/>
            <person name="Waters P.D."/>
            <person name="Webber C."/>
            <person name="Weidman J.R."/>
            <person name="Xie X."/>
            <person name="Zody M.C."/>
            <person name="Baldwin J."/>
            <person name="Abdouelleil A."/>
            <person name="Abdulkadir J."/>
            <person name="Abebe A."/>
            <person name="Abera B."/>
            <person name="Abreu J."/>
            <person name="Acer S.C."/>
            <person name="Aftuck L."/>
            <person name="Alexander A."/>
            <person name="An P."/>
            <person name="Anderson E."/>
            <person name="Anderson S."/>
            <person name="Arachi H."/>
            <person name="Azer M."/>
            <person name="Bachantsang P."/>
            <person name="Barry A."/>
            <person name="Bayul T."/>
            <person name="Berlin A."/>
            <person name="Bessette D."/>
            <person name="Bloom T."/>
            <person name="Bloom T."/>
            <person name="Boguslavskiy L."/>
            <person name="Bonnet C."/>
            <person name="Boukhgalter B."/>
            <person name="Bourzgui I."/>
            <person name="Brown A."/>
            <person name="Cahill P."/>
            <person name="Channer S."/>
            <person name="Cheshatsang Y."/>
            <person name="Chuda L."/>
            <person name="Citroen M."/>
            <person name="Collymore A."/>
            <person name="Cooke P."/>
            <person name="Costello M."/>
            <person name="D'Aco K."/>
            <person name="Daza R."/>
            <person name="De Haan G."/>
            <person name="DeGray S."/>
            <person name="DeMaso C."/>
            <person name="Dhargay N."/>
            <person name="Dooley K."/>
            <person name="Dooley E."/>
            <person name="Doricent M."/>
            <person name="Dorje P."/>
            <person name="Dorjee K."/>
            <person name="Dupes A."/>
            <person name="Elong R."/>
            <person name="Falk J."/>
            <person name="Farina A."/>
            <person name="Faro S."/>
            <person name="Ferguson D."/>
            <person name="Fisher S."/>
            <person name="Foley C.D."/>
            <person name="Franke A."/>
            <person name="Friedrich D."/>
            <person name="Gadbois L."/>
            <person name="Gearin G."/>
            <person name="Gearin C.R."/>
            <person name="Giannoukos G."/>
            <person name="Goode T."/>
            <person name="Graham J."/>
            <person name="Grandbois E."/>
            <person name="Grewal S."/>
            <person name="Gyaltsen K."/>
            <person name="Hafez N."/>
            <person name="Hagos B."/>
            <person name="Hall J."/>
            <person name="Henson C."/>
            <person name="Hollinger A."/>
            <person name="Honan T."/>
            <person name="Huard M.D."/>
            <person name="Hughes L."/>
            <person name="Hurhula B."/>
            <person name="Husby M.E."/>
            <person name="Kamat A."/>
            <person name="Kanga B."/>
            <person name="Kashin S."/>
            <person name="Khazanovich D."/>
            <person name="Kisner P."/>
            <person name="Lance K."/>
            <person name="Lara M."/>
            <person name="Lee W."/>
            <person name="Lennon N."/>
            <person name="Letendre F."/>
            <person name="LeVine R."/>
            <person name="Lipovsky A."/>
            <person name="Liu X."/>
            <person name="Liu J."/>
            <person name="Liu S."/>
            <person name="Lokyitsang T."/>
            <person name="Lokyitsang Y."/>
            <person name="Lubonja R."/>
            <person name="Lui A."/>
            <person name="MacDonald P."/>
            <person name="Magnisalis V."/>
            <person name="Maru K."/>
            <person name="Matthews C."/>
            <person name="McCusker W."/>
            <person name="McDonough S."/>
            <person name="Mehta T."/>
            <person name="Meldrim J."/>
            <person name="Meneus L."/>
            <person name="Mihai O."/>
            <person name="Mihalev A."/>
            <person name="Mihova T."/>
            <person name="Mittelman R."/>
            <person name="Mlenga V."/>
            <person name="Montmayeur A."/>
            <person name="Mulrain L."/>
            <person name="Navidi A."/>
            <person name="Naylor J."/>
            <person name="Negash T."/>
            <person name="Nguyen T."/>
            <person name="Nguyen N."/>
            <person name="Nicol R."/>
            <person name="Norbu C."/>
            <person name="Norbu N."/>
            <person name="Novod N."/>
            <person name="O'Neill B."/>
            <person name="Osman S."/>
            <person name="Markiewicz E."/>
            <person name="Oyono O.L."/>
            <person name="Patti C."/>
            <person name="Phunkhang P."/>
            <person name="Pierre F."/>
            <person name="Priest M."/>
            <person name="Raghuraman S."/>
            <person name="Rege F."/>
            <person name="Reyes R."/>
            <person name="Rise C."/>
            <person name="Rogov P."/>
            <person name="Ross K."/>
            <person name="Ryan E."/>
            <person name="Settipalli S."/>
            <person name="Shea T."/>
            <person name="Sherpa N."/>
            <person name="Shi L."/>
            <person name="Shih D."/>
            <person name="Sparrow T."/>
            <person name="Spaulding J."/>
            <person name="Stalker J."/>
            <person name="Stange-Thomann N."/>
            <person name="Stavropoulos S."/>
            <person name="Stone C."/>
            <person name="Strader C."/>
            <person name="Tesfaye S."/>
            <person name="Thomson T."/>
            <person name="Thoulutsang Y."/>
            <person name="Thoulutsang D."/>
            <person name="Topham K."/>
            <person name="Topping I."/>
            <person name="Tsamla T."/>
            <person name="Vassiliev H."/>
            <person name="Vo A."/>
            <person name="Wangchuk T."/>
            <person name="Wangdi T."/>
            <person name="Weiand M."/>
            <person name="Wilkinson J."/>
            <person name="Wilson A."/>
            <person name="Yadav S."/>
            <person name="Young G."/>
            <person name="Yu Q."/>
            <person name="Zembek L."/>
            <person name="Zhong D."/>
            <person name="Zimmer A."/>
            <person name="Zwirko Z."/>
            <person name="Jaffe D.B."/>
            <person name="Alvarez P."/>
            <person name="Brockman W."/>
            <person name="Butler J."/>
            <person name="Chin C."/>
            <person name="Gnerre S."/>
            <person name="MacCallum I."/>
            <person name="Graves J.A."/>
            <person name="Ponting C.P."/>
            <person name="Breen M."/>
            <person name="Samollow P.B."/>
            <person name="Lander E.S."/>
            <person name="Lindblad-Toh K."/>
        </authorList>
    </citation>
    <scope>NUCLEOTIDE SEQUENCE [LARGE SCALE GENOMIC DNA]</scope>
</reference>
<dbReference type="RefSeq" id="XP_007475050.1">
    <property type="nucleotide sequence ID" value="XM_007474988.3"/>
</dbReference>
<dbReference type="PANTHER" id="PTHR36130">
    <property type="entry name" value="RIKEN CDNA 4933430I17 GENE"/>
    <property type="match status" value="1"/>
</dbReference>
<dbReference type="OrthoDB" id="10033658at2759"/>
<dbReference type="GeneTree" id="ENSGT00390000013600"/>
<feature type="region of interest" description="Disordered" evidence="1">
    <location>
        <begin position="322"/>
        <end position="379"/>
    </location>
</feature>
<dbReference type="Proteomes" id="UP000002280">
    <property type="component" value="Chromosome 1"/>
</dbReference>
<feature type="compositionally biased region" description="Basic residues" evidence="1">
    <location>
        <begin position="352"/>
        <end position="363"/>
    </location>
</feature>
<feature type="compositionally biased region" description="Basic and acidic residues" evidence="1">
    <location>
        <begin position="365"/>
        <end position="379"/>
    </location>
</feature>
<accession>A0A5F8GUY7</accession>
<gene>
    <name evidence="2" type="primary">C1H9orf43</name>
</gene>
<dbReference type="InParanoid" id="A0A5F8GUY7"/>
<proteinExistence type="predicted"/>
<reference evidence="2" key="2">
    <citation type="submission" date="2025-08" db="UniProtKB">
        <authorList>
            <consortium name="Ensembl"/>
        </authorList>
    </citation>
    <scope>IDENTIFICATION</scope>
</reference>
<protein>
    <submittedName>
        <fullName evidence="2">Uncharacterized protein</fullName>
    </submittedName>
</protein>
<dbReference type="CTD" id="100517630"/>
<dbReference type="InterPro" id="IPR029134">
    <property type="entry name" value="DUF4647"/>
</dbReference>
<evidence type="ECO:0000313" key="3">
    <source>
        <dbReference type="Proteomes" id="UP000002280"/>
    </source>
</evidence>
<name>A0A5F8GUY7_MONDO</name>
<dbReference type="STRING" id="13616.ENSMODP00000051443"/>